<dbReference type="Gene3D" id="3.40.630.20">
    <property type="entry name" value="Peptidase C15, pyroglutamyl peptidase I-like"/>
    <property type="match status" value="1"/>
</dbReference>
<dbReference type="GO" id="GO:0016920">
    <property type="term" value="F:pyroglutamyl-peptidase activity"/>
    <property type="evidence" value="ECO:0007669"/>
    <property type="project" value="UniProtKB-UniRule"/>
</dbReference>
<dbReference type="GO" id="GO:0005829">
    <property type="term" value="C:cytosol"/>
    <property type="evidence" value="ECO:0007669"/>
    <property type="project" value="InterPro"/>
</dbReference>
<sequence>MRSVLITGFEPFGGERVNPSWEVVKKLNDLMLGGVKVVARQLPCAFGEALVALNAAIDEIQPVLVLAIGQAGGRADISIERVAINIDDARIADNLGNQPVDQPIVENGPAAYFTRLPIKAMVQGIREAGIPASVSQTAGTYVCNHVMYGLLHRLYQANDEVKGGFIHIPYLPEQAVNHPGAPSMAEHSVVIALELAISIALQIDHDLHISGGAIH</sequence>
<dbReference type="PANTHER" id="PTHR23402:SF1">
    <property type="entry name" value="PYROGLUTAMYL-PEPTIDASE I"/>
    <property type="match status" value="1"/>
</dbReference>
<dbReference type="Pfam" id="PF01470">
    <property type="entry name" value="Peptidase_C15"/>
    <property type="match status" value="1"/>
</dbReference>
<dbReference type="InterPro" id="IPR000816">
    <property type="entry name" value="Peptidase_C15"/>
</dbReference>
<comment type="catalytic activity">
    <reaction evidence="1 9 10">
        <text>Release of an N-terminal pyroglutamyl group from a polypeptide, the second amino acid generally not being Pro.</text>
        <dbReference type="EC" id="3.4.19.3"/>
    </reaction>
</comment>
<dbReference type="CDD" id="cd00501">
    <property type="entry name" value="Peptidase_C15"/>
    <property type="match status" value="1"/>
</dbReference>
<evidence type="ECO:0000256" key="8">
    <source>
        <dbReference type="ARBA" id="ARBA00022807"/>
    </source>
</evidence>
<comment type="subcellular location">
    <subcellularLocation>
        <location evidence="3 9">Cytoplasm</location>
    </subcellularLocation>
</comment>
<dbReference type="PANTHER" id="PTHR23402">
    <property type="entry name" value="PROTEASE FAMILY C15 PYROGLUTAMYL-PEPTIDASE I-RELATED"/>
    <property type="match status" value="1"/>
</dbReference>
<dbReference type="InterPro" id="IPR033694">
    <property type="entry name" value="PGPEP1_Cys_AS"/>
</dbReference>
<evidence type="ECO:0000256" key="4">
    <source>
        <dbReference type="ARBA" id="ARBA00006641"/>
    </source>
</evidence>
<protein>
    <recommendedName>
        <fullName evidence="9">Pyrrolidone-carboxylate peptidase</fullName>
        <ecNumber evidence="9">3.4.19.3</ecNumber>
    </recommendedName>
    <alternativeName>
        <fullName evidence="9">5-oxoprolyl-peptidase</fullName>
    </alternativeName>
    <alternativeName>
        <fullName evidence="9">Pyroglutamyl-peptidase I</fullName>
        <shortName evidence="9">PGP-I</shortName>
        <shortName evidence="9">Pyrase</shortName>
    </alternativeName>
</protein>
<dbReference type="AlphaFoldDB" id="A0A857F1Z7"/>
<comment type="subunit">
    <text evidence="9">Homotetramer.</text>
</comment>
<proteinExistence type="inferred from homology"/>
<dbReference type="KEGG" id="yca:F0T03_15375"/>
<evidence type="ECO:0000313" key="12">
    <source>
        <dbReference type="EMBL" id="QHB33401.1"/>
    </source>
</evidence>
<dbReference type="FunFam" id="3.40.630.20:FF:000001">
    <property type="entry name" value="Pyrrolidone-carboxylate peptidase"/>
    <property type="match status" value="1"/>
</dbReference>
<organism evidence="12 13">
    <name type="scientific">Yersinia canariae</name>
    <dbReference type="NCBI Taxonomy" id="2607663"/>
    <lineage>
        <taxon>Bacteria</taxon>
        <taxon>Pseudomonadati</taxon>
        <taxon>Pseudomonadota</taxon>
        <taxon>Gammaproteobacteria</taxon>
        <taxon>Enterobacterales</taxon>
        <taxon>Yersiniaceae</taxon>
        <taxon>Yersinia</taxon>
    </lineage>
</organism>
<evidence type="ECO:0000256" key="9">
    <source>
        <dbReference type="HAMAP-Rule" id="MF_00417"/>
    </source>
</evidence>
<evidence type="ECO:0000256" key="2">
    <source>
        <dbReference type="ARBA" id="ARBA00002280"/>
    </source>
</evidence>
<evidence type="ECO:0000256" key="5">
    <source>
        <dbReference type="ARBA" id="ARBA00022490"/>
    </source>
</evidence>
<gene>
    <name evidence="9 12" type="primary">pcp</name>
    <name evidence="12" type="ORF">F0T03_15375</name>
</gene>
<evidence type="ECO:0000313" key="13">
    <source>
        <dbReference type="Proteomes" id="UP000464402"/>
    </source>
</evidence>
<dbReference type="HAMAP" id="MF_00417">
    <property type="entry name" value="Pyrrolid_peptidase"/>
    <property type="match status" value="1"/>
</dbReference>
<dbReference type="InterPro" id="IPR033693">
    <property type="entry name" value="PGPEP1_Glu_AS"/>
</dbReference>
<dbReference type="SUPFAM" id="SSF53182">
    <property type="entry name" value="Pyrrolidone carboxyl peptidase (pyroglutamate aminopeptidase)"/>
    <property type="match status" value="1"/>
</dbReference>
<dbReference type="PROSITE" id="PS01333">
    <property type="entry name" value="PYRASE_GLU"/>
    <property type="match status" value="1"/>
</dbReference>
<dbReference type="PRINTS" id="PR00706">
    <property type="entry name" value="PYROGLUPTASE"/>
</dbReference>
<keyword evidence="6 9" id="KW-0645">Protease</keyword>
<comment type="similarity">
    <text evidence="4 9">Belongs to the peptidase C15 family.</text>
</comment>
<evidence type="ECO:0000256" key="1">
    <source>
        <dbReference type="ARBA" id="ARBA00001770"/>
    </source>
</evidence>
<dbReference type="EMBL" id="CP043727">
    <property type="protein sequence ID" value="QHB33401.1"/>
    <property type="molecule type" value="Genomic_DNA"/>
</dbReference>
<accession>A0A857F1Z7</accession>
<dbReference type="PIRSF" id="PIRSF015592">
    <property type="entry name" value="Prld-crbxl_pptds"/>
    <property type="match status" value="1"/>
</dbReference>
<comment type="function">
    <text evidence="2 9">Removes 5-oxoproline from various penultimate amino acid residues except L-proline.</text>
</comment>
<evidence type="ECO:0000256" key="11">
    <source>
        <dbReference type="PROSITE-ProRule" id="PRU10077"/>
    </source>
</evidence>
<reference evidence="13" key="1">
    <citation type="submission" date="2019-09" db="EMBL/GenBank/DDBJ databases">
        <title>Yersinia canariae sp. nov., isolated from a human yersiniosis case.</title>
        <authorList>
            <person name="Nguyen S.V."/>
            <person name="Greig D."/>
            <person name="Hurley D."/>
            <person name="Cao Y."/>
            <person name="McCabe E."/>
            <person name="Mitchell M."/>
            <person name="Jenkins C."/>
            <person name="Fanning S."/>
        </authorList>
    </citation>
    <scope>NUCLEOTIDE SEQUENCE [LARGE SCALE GENOMIC DNA]</scope>
    <source>
        <strain evidence="13">NCTC 14382</strain>
    </source>
</reference>
<name>A0A857F1Z7_9GAMM</name>
<feature type="active site" evidence="9 11">
    <location>
        <position position="143"/>
    </location>
</feature>
<dbReference type="GO" id="GO:0006508">
    <property type="term" value="P:proteolysis"/>
    <property type="evidence" value="ECO:0007669"/>
    <property type="project" value="UniProtKB-KW"/>
</dbReference>
<dbReference type="EC" id="3.4.19.3" evidence="9"/>
<dbReference type="RefSeq" id="WP_145554410.1">
    <property type="nucleotide sequence ID" value="NZ_CABHYN010000012.1"/>
</dbReference>
<dbReference type="NCBIfam" id="NF009676">
    <property type="entry name" value="PRK13197.1"/>
    <property type="match status" value="1"/>
</dbReference>
<feature type="active site" evidence="9">
    <location>
        <position position="167"/>
    </location>
</feature>
<evidence type="ECO:0000256" key="7">
    <source>
        <dbReference type="ARBA" id="ARBA00022801"/>
    </source>
</evidence>
<evidence type="ECO:0000256" key="3">
    <source>
        <dbReference type="ARBA" id="ARBA00004496"/>
    </source>
</evidence>
<keyword evidence="13" id="KW-1185">Reference proteome</keyword>
<dbReference type="InterPro" id="IPR029762">
    <property type="entry name" value="PGP-I_bact-type"/>
</dbReference>
<dbReference type="PROSITE" id="PS01334">
    <property type="entry name" value="PYRASE_CYS"/>
    <property type="match status" value="1"/>
</dbReference>
<keyword evidence="5 9" id="KW-0963">Cytoplasm</keyword>
<dbReference type="InterPro" id="IPR016125">
    <property type="entry name" value="Peptidase_C15-like"/>
</dbReference>
<keyword evidence="8 9" id="KW-0788">Thiol protease</keyword>
<dbReference type="Proteomes" id="UP000464402">
    <property type="component" value="Chromosome"/>
</dbReference>
<keyword evidence="7 9" id="KW-0378">Hydrolase</keyword>
<dbReference type="NCBIfam" id="TIGR00504">
    <property type="entry name" value="pyro_pdase"/>
    <property type="match status" value="1"/>
</dbReference>
<evidence type="ECO:0000256" key="10">
    <source>
        <dbReference type="PROSITE-ProRule" id="PRU10076"/>
    </source>
</evidence>
<feature type="active site" evidence="9 10">
    <location>
        <position position="80"/>
    </location>
</feature>
<evidence type="ECO:0000256" key="6">
    <source>
        <dbReference type="ARBA" id="ARBA00022670"/>
    </source>
</evidence>
<dbReference type="InterPro" id="IPR036440">
    <property type="entry name" value="Peptidase_C15-like_sf"/>
</dbReference>